<feature type="region of interest" description="Disordered" evidence="3">
    <location>
        <begin position="975"/>
        <end position="997"/>
    </location>
</feature>
<feature type="compositionally biased region" description="Basic and acidic residues" evidence="3">
    <location>
        <begin position="1944"/>
        <end position="1962"/>
    </location>
</feature>
<dbReference type="PROSITE" id="PS50053">
    <property type="entry name" value="UBIQUITIN_2"/>
    <property type="match status" value="1"/>
</dbReference>
<dbReference type="FunFam" id="3.10.20.90:FF:000223">
    <property type="entry name" value="Transcription initiation factor TFIID subunit 1"/>
    <property type="match status" value="1"/>
</dbReference>
<dbReference type="EMBL" id="QGKY02000246">
    <property type="protein sequence ID" value="KAF2586552.1"/>
    <property type="molecule type" value="Genomic_DNA"/>
</dbReference>
<sequence length="2264" mass="254651">MVSLSPLITSKRFFDYRSSGTQIRTGWFLGTSYAASVEESCILLFRRLPNDRPFINPLAPFPEDIIAMRDLLRNGPFFWTSFTPKRVRKALRFVHPSPALGGETRSDSETEDQGPQAAPAIATGPNSSKGKDIDLGDLEFSADDCMLPGWDPNLAFGDGSGTSEVPILDFDDFFAGLPSGFDDPPATSESGWPKVVAEGSRIINGGLNLLGSAIESSHREAMIYRFKAEKAEKDLARMRDEMLARDAQLARDHARAIRRAERKGKREIVEVMKTRASQFQVEYGNLKGAFNSLGDFRECRGSVGSLWKTQEDDYVFEREMELMKGGMKDHAHAEATIPLIDGKIQGFWDPIPVSPDTVETTTDFAGDDEEVNFPADAFEASLSGNFNFDLARPRFTLGFKVCAVTSRLSVFLLRFLPDSYRFKVRDRNSEALFSTCSVSTTGTRLPDQRAQAVRSLGSLLNYVRLDPRKGYRAASQLVRISVPTDEDLARSLSSEHVPLWRTLSETMRSGRYRSLGGPSRDSGSAQDAKEHLSALASSLPDLMLLASSGCTTSDPAEQDYNEKAADAVDYGDIDEEYDGPEVQVVTEEDHLLPKREYFSSAAASGSLYSKASVFDDDDYDEEEEQEVEHMPFEETFDSEDSESVVLKEENALEFEEEASMLGNEERLDTNEKSATSLPTLYVEDGMVVLQFSEIFAIHKPPQKRAKRENRYITYRDRYKSMELVEDDEGLLLKSHGRVDTHVKQADLIQLDVPLPIRGDLQLVKAGTFGSIIPESREFTKPGRDSCTTDDEGLLLKSHGRVDTHVKQADLIQLDVPLPIRGDLQLVKACTFGSIIPESREFTKPGRDSCTTGELLKQDLEDDKSSLCQSQSSMEVFPLDQHEWENRIIWENSPGVGGNSCESFESGIESESLLIQGTNSETEQESLNVVNTGEQAQAENNKRVSFFVSALESLGSHTTSDSTNKSRRHPQLLRLESQWDEDHPSENDNSGGKNLKQLKGDTLGRFSRFGLQERDMGDDAWLDSIIWESDKELSRSKLIFDLQDEQMVFEIPDNAESKDLQLHAGSMILSRSSKPKDERFQEGCGSNYGCQFNISNDKFYMNGKSCQQLQANANQFGVHSLRVLHSASAIRLQTMKNKLSNKDLANFHRPKALWYPHDNELAIKQQGKLPTQGSMHIVVKSLGGKGSRIHVGIEESVSSLKAKASRKLDFKETEAVKIFYMGKELEDEKSLAEQNVHPNSLVHILRTKVHLLPWAQKLPGEHKSLRPPGAFKKKSDLSTKDGHVFLMEYCEERPLMLSNAGMGANLCTYYQKSSPADQHGNLLCDKNDTLGNVMILEPGEKSPFLGEIQGGCSQSSIETNMYKAPVFPHKLQSTDYLLVRSSKGKLSLRRIDKTFAVGQQEPRMEVMSPASKNLQTYLVNRMLVYVDREFKHRRRIPADELSFLFSSLSDAVVKKTMRIHGIFLERDYNGHIFWYKKHRFDKIPHENELKNLVAPEDVCSYESMLAGLYRLKHLGITQFTLPASISTALAQLPDEAIALAAASHIERELQITPWNLSSNFVACTTQDRANIERLEITGVGDPSGRGLGFSYVRAAPKVPAAAGRMKKKEAACCGAPTVTGTDADLRRLSREAAREVLLKFNVPDEKMAKQNRWHLIAMIRKLSSEQAASGVLKVDPTTIGKYARGQRMSFLQLQQQAREKCQEIWDRQLLSLSACDDDESESENDMDSFVGDLENLLDAEEWEESNTSKNDKLDGVNGFKMRRRPYQVVTDEDVEDEAAEYAELRRLLMKNDEKRNMNAEFVRKDSVSAKKHIATRPDASFLVTKSTFKNTTNVSVFKERKPVRDNFFCGACGQPGHMKTNKHCPKYRATTEPQPEGIYVKKSSGTPSSSDLSGQVKLEPIKSKKTAPKSPTKVSVDEVPKGDNPTSKTGGLTLRFKCAIPAGGRLDKPGSETPRRSMEEPDRPLPSLMPAFIRERGESESHRPSVSGQSFSYTERNQAASSRLTMSITQPSLRMDKELVIQRPNEREQPQKKLVIKRSKVITDSLELSSQFESRKTMRMAEPEGFQSQQRFRLSENSLHRGPKEGRIWQEEREISTERHMEARVRRDYDDMTGFEKASEIGSEREEKERQKKLQPEVIERYLEGYPRRRNDRKLLERVQKVRSQCVSDFERNVAEYAPQPKRRKKGEVQFSFTLSHCSVTTLHAFTVIHDPMRIHLCFLFSVYLPTGWPSKHLGSHSGHTKSQRSERVVPLLETCFEEGGSGLS</sequence>
<evidence type="ECO:0000259" key="4">
    <source>
        <dbReference type="PROSITE" id="PS50053"/>
    </source>
</evidence>
<feature type="domain" description="Ubiquitin-like" evidence="4">
    <location>
        <begin position="1174"/>
        <end position="1244"/>
    </location>
</feature>
<dbReference type="GO" id="GO:0051123">
    <property type="term" value="P:RNA polymerase II preinitiation complex assembly"/>
    <property type="evidence" value="ECO:0007669"/>
    <property type="project" value="TreeGrafter"/>
</dbReference>
<protein>
    <recommendedName>
        <fullName evidence="4">Ubiquitin-like domain-containing protein</fullName>
    </recommendedName>
</protein>
<dbReference type="GO" id="GO:0016251">
    <property type="term" value="F:RNA polymerase II general transcription initiation factor activity"/>
    <property type="evidence" value="ECO:0007669"/>
    <property type="project" value="InterPro"/>
</dbReference>
<feature type="compositionally biased region" description="Polar residues" evidence="3">
    <location>
        <begin position="1983"/>
        <end position="2005"/>
    </location>
</feature>
<dbReference type="CDD" id="cd17064">
    <property type="entry name" value="Ubl_TAFs_like"/>
    <property type="match status" value="1"/>
</dbReference>
<dbReference type="Gene3D" id="3.10.20.90">
    <property type="entry name" value="Phosphatidylinositol 3-kinase Catalytic Subunit, Chain A, domain 1"/>
    <property type="match status" value="1"/>
</dbReference>
<comment type="subcellular location">
    <subcellularLocation>
        <location evidence="1">Nucleus</location>
    </subcellularLocation>
</comment>
<feature type="compositionally biased region" description="Low complexity" evidence="3">
    <location>
        <begin position="1882"/>
        <end position="1892"/>
    </location>
</feature>
<dbReference type="InterPro" id="IPR022591">
    <property type="entry name" value="TAF1_HAT_dom"/>
</dbReference>
<name>A0A8S9JXA4_BRACR</name>
<keyword evidence="2" id="KW-0539">Nucleus</keyword>
<dbReference type="InterPro" id="IPR040240">
    <property type="entry name" value="TAF1"/>
</dbReference>
<dbReference type="InterPro" id="IPR029071">
    <property type="entry name" value="Ubiquitin-like_domsf"/>
</dbReference>
<dbReference type="GO" id="GO:0004402">
    <property type="term" value="F:histone acetyltransferase activity"/>
    <property type="evidence" value="ECO:0007669"/>
    <property type="project" value="InterPro"/>
</dbReference>
<evidence type="ECO:0000256" key="3">
    <source>
        <dbReference type="SAM" id="MobiDB-lite"/>
    </source>
</evidence>
<dbReference type="GO" id="GO:0017025">
    <property type="term" value="F:TBP-class protein binding"/>
    <property type="evidence" value="ECO:0007669"/>
    <property type="project" value="InterPro"/>
</dbReference>
<gene>
    <name evidence="5" type="ORF">F2Q70_00036973</name>
</gene>
<dbReference type="SUPFAM" id="SSF54236">
    <property type="entry name" value="Ubiquitin-like"/>
    <property type="match status" value="1"/>
</dbReference>
<reference evidence="5" key="1">
    <citation type="submission" date="2019-12" db="EMBL/GenBank/DDBJ databases">
        <title>Genome sequencing and annotation of Brassica cretica.</title>
        <authorList>
            <person name="Studholme D.J."/>
            <person name="Sarris P.F."/>
        </authorList>
    </citation>
    <scope>NUCLEOTIDE SEQUENCE</scope>
    <source>
        <strain evidence="5">PFS-102/07</strain>
        <tissue evidence="5">Leaf</tissue>
    </source>
</reference>
<dbReference type="Pfam" id="PF00240">
    <property type="entry name" value="ubiquitin"/>
    <property type="match status" value="1"/>
</dbReference>
<feature type="region of interest" description="Disordered" evidence="3">
    <location>
        <begin position="98"/>
        <end position="133"/>
    </location>
</feature>
<dbReference type="PANTHER" id="PTHR13900">
    <property type="entry name" value="TRANSCRIPTION INITIATION FACTOR TFIID"/>
    <property type="match status" value="1"/>
</dbReference>
<dbReference type="SMART" id="SM00213">
    <property type="entry name" value="UBQ"/>
    <property type="match status" value="1"/>
</dbReference>
<accession>A0A8S9JXA4</accession>
<dbReference type="GO" id="GO:0005669">
    <property type="term" value="C:transcription factor TFIID complex"/>
    <property type="evidence" value="ECO:0007669"/>
    <property type="project" value="InterPro"/>
</dbReference>
<feature type="region of interest" description="Disordered" evidence="3">
    <location>
        <begin position="510"/>
        <end position="531"/>
    </location>
</feature>
<organism evidence="5">
    <name type="scientific">Brassica cretica</name>
    <name type="common">Mustard</name>
    <dbReference type="NCBI Taxonomy" id="69181"/>
    <lineage>
        <taxon>Eukaryota</taxon>
        <taxon>Viridiplantae</taxon>
        <taxon>Streptophyta</taxon>
        <taxon>Embryophyta</taxon>
        <taxon>Tracheophyta</taxon>
        <taxon>Spermatophyta</taxon>
        <taxon>Magnoliopsida</taxon>
        <taxon>eudicotyledons</taxon>
        <taxon>Gunneridae</taxon>
        <taxon>Pentapetalae</taxon>
        <taxon>rosids</taxon>
        <taxon>malvids</taxon>
        <taxon>Brassicales</taxon>
        <taxon>Brassicaceae</taxon>
        <taxon>Brassiceae</taxon>
        <taxon>Brassica</taxon>
    </lineage>
</organism>
<dbReference type="Pfam" id="PF12157">
    <property type="entry name" value="DUF3591"/>
    <property type="match status" value="1"/>
</dbReference>
<feature type="compositionally biased region" description="Basic and acidic residues" evidence="3">
    <location>
        <begin position="1972"/>
        <end position="1982"/>
    </location>
</feature>
<dbReference type="PANTHER" id="PTHR13900:SF3">
    <property type="entry name" value="TRANSCRIPTION INITIATION FACTOR TFIID SUBUNIT 1"/>
    <property type="match status" value="1"/>
</dbReference>
<evidence type="ECO:0000256" key="2">
    <source>
        <dbReference type="ARBA" id="ARBA00023242"/>
    </source>
</evidence>
<comment type="caution">
    <text evidence="5">The sequence shown here is derived from an EMBL/GenBank/DDBJ whole genome shotgun (WGS) entry which is preliminary data.</text>
</comment>
<feature type="region of interest" description="Disordered" evidence="3">
    <location>
        <begin position="1874"/>
        <end position="2005"/>
    </location>
</feature>
<evidence type="ECO:0000313" key="5">
    <source>
        <dbReference type="EMBL" id="KAF2586552.1"/>
    </source>
</evidence>
<proteinExistence type="predicted"/>
<dbReference type="InterPro" id="IPR000626">
    <property type="entry name" value="Ubiquitin-like_dom"/>
</dbReference>
<evidence type="ECO:0000256" key="1">
    <source>
        <dbReference type="ARBA" id="ARBA00004123"/>
    </source>
</evidence>